<organism evidence="1 2">
    <name type="scientific">Vespula pensylvanica</name>
    <name type="common">Western yellow jacket</name>
    <name type="synonym">Wasp</name>
    <dbReference type="NCBI Taxonomy" id="30213"/>
    <lineage>
        <taxon>Eukaryota</taxon>
        <taxon>Metazoa</taxon>
        <taxon>Ecdysozoa</taxon>
        <taxon>Arthropoda</taxon>
        <taxon>Hexapoda</taxon>
        <taxon>Insecta</taxon>
        <taxon>Pterygota</taxon>
        <taxon>Neoptera</taxon>
        <taxon>Endopterygota</taxon>
        <taxon>Hymenoptera</taxon>
        <taxon>Apocrita</taxon>
        <taxon>Aculeata</taxon>
        <taxon>Vespoidea</taxon>
        <taxon>Vespidae</taxon>
        <taxon>Vespinae</taxon>
        <taxon>Vespula</taxon>
    </lineage>
</organism>
<dbReference type="Proteomes" id="UP000600918">
    <property type="component" value="Unassembled WGS sequence"/>
</dbReference>
<evidence type="ECO:0000313" key="2">
    <source>
        <dbReference type="Proteomes" id="UP000600918"/>
    </source>
</evidence>
<comment type="caution">
    <text evidence="1">The sequence shown here is derived from an EMBL/GenBank/DDBJ whole genome shotgun (WGS) entry which is preliminary data.</text>
</comment>
<sequence>MRKWVEKYMLEASDGDSDGSVVTLNQLGTTLLPIIRNHLPVEPSSMIRVTVYDPKQLHWLGLAGHAETSELVAQPRVRKYIAERCQRHPLRSQHREPWM</sequence>
<name>A0A834NZF8_VESPE</name>
<keyword evidence="2" id="KW-1185">Reference proteome</keyword>
<dbReference type="AlphaFoldDB" id="A0A834NZF8"/>
<gene>
    <name evidence="1" type="ORF">H0235_009895</name>
</gene>
<proteinExistence type="predicted"/>
<accession>A0A834NZF8</accession>
<evidence type="ECO:0000313" key="1">
    <source>
        <dbReference type="EMBL" id="KAF7422059.1"/>
    </source>
</evidence>
<protein>
    <submittedName>
        <fullName evidence="1">Uncharacterized protein</fullName>
    </submittedName>
</protein>
<dbReference type="EMBL" id="JACSDY010000008">
    <property type="protein sequence ID" value="KAF7422059.1"/>
    <property type="molecule type" value="Genomic_DNA"/>
</dbReference>
<reference evidence="1" key="1">
    <citation type="journal article" date="2020" name="G3 (Bethesda)">
        <title>High-Quality Assemblies for Three Invasive Social Wasps from the &lt;i&gt;Vespula&lt;/i&gt; Genus.</title>
        <authorList>
            <person name="Harrop T.W.R."/>
            <person name="Guhlin J."/>
            <person name="McLaughlin G.M."/>
            <person name="Permina E."/>
            <person name="Stockwell P."/>
            <person name="Gilligan J."/>
            <person name="Le Lec M.F."/>
            <person name="Gruber M.A.M."/>
            <person name="Quinn O."/>
            <person name="Lovegrove M."/>
            <person name="Duncan E.J."/>
            <person name="Remnant E.J."/>
            <person name="Van Eeckhoven J."/>
            <person name="Graham B."/>
            <person name="Knapp R.A."/>
            <person name="Langford K.W."/>
            <person name="Kronenberg Z."/>
            <person name="Press M.O."/>
            <person name="Eacker S.M."/>
            <person name="Wilson-Rankin E.E."/>
            <person name="Purcell J."/>
            <person name="Lester P.J."/>
            <person name="Dearden P.K."/>
        </authorList>
    </citation>
    <scope>NUCLEOTIDE SEQUENCE</scope>
    <source>
        <strain evidence="1">Volc-1</strain>
    </source>
</reference>